<sequence>MKSANFSPHLYTKALAAFDAAFSPMYLSNTWSHVRQQLKPEHMLALQFCGEILQDEEDEIQQADLDEISTLLSELESLSANSDQIPERLRRLIDNQIAQIRAAVASYKIAGAKVLREAVRSSYGELVEAKDIITEHKNSPEISKLAEVWRKVNAVADAALKIDGVVQLGQKAWLFIESVIKGAV</sequence>
<comment type="caution">
    <text evidence="1">The sequence shown here is derived from an EMBL/GenBank/DDBJ whole genome shotgun (WGS) entry which is preliminary data.</text>
</comment>
<organism evidence="1 2">
    <name type="scientific">Denitromonas halophila</name>
    <dbReference type="NCBI Taxonomy" id="1629404"/>
    <lineage>
        <taxon>Bacteria</taxon>
        <taxon>Pseudomonadati</taxon>
        <taxon>Pseudomonadota</taxon>
        <taxon>Betaproteobacteria</taxon>
        <taxon>Rhodocyclales</taxon>
        <taxon>Zoogloeaceae</taxon>
        <taxon>Denitromonas</taxon>
    </lineage>
</organism>
<name>A0A557SP31_9RHOO</name>
<proteinExistence type="predicted"/>
<dbReference type="AlphaFoldDB" id="A0A557SP31"/>
<dbReference type="Proteomes" id="UP000318349">
    <property type="component" value="Unassembled WGS sequence"/>
</dbReference>
<reference evidence="1 2" key="1">
    <citation type="submission" date="2019-07" db="EMBL/GenBank/DDBJ databases">
        <title>The pathways for chlorine oxyanion respiration interact through the shared metabolite chlorate.</title>
        <authorList>
            <person name="Barnum T.P."/>
            <person name="Cheng Y."/>
            <person name="Hill K.A."/>
            <person name="Lucas L.N."/>
            <person name="Carlson H.K."/>
            <person name="Coates J.D."/>
        </authorList>
    </citation>
    <scope>NUCLEOTIDE SEQUENCE [LARGE SCALE GENOMIC DNA]</scope>
    <source>
        <strain evidence="1 2">SFB-1</strain>
    </source>
</reference>
<evidence type="ECO:0000313" key="1">
    <source>
        <dbReference type="EMBL" id="TVO79181.1"/>
    </source>
</evidence>
<gene>
    <name evidence="1" type="ORF">FHP89_03075</name>
</gene>
<dbReference type="EMBL" id="VMNI01000003">
    <property type="protein sequence ID" value="TVO79181.1"/>
    <property type="molecule type" value="Genomic_DNA"/>
</dbReference>
<protein>
    <submittedName>
        <fullName evidence="1">Uncharacterized protein</fullName>
    </submittedName>
</protein>
<evidence type="ECO:0000313" key="2">
    <source>
        <dbReference type="Proteomes" id="UP000318349"/>
    </source>
</evidence>
<accession>A0A557SP31</accession>